<protein>
    <submittedName>
        <fullName evidence="9">Putative colanic acid biosysnthesis UDP-glucose lipid carrier transferase</fullName>
    </submittedName>
</protein>
<feature type="transmembrane region" description="Helical" evidence="7">
    <location>
        <begin position="275"/>
        <end position="299"/>
    </location>
</feature>
<evidence type="ECO:0000256" key="3">
    <source>
        <dbReference type="ARBA" id="ARBA00022679"/>
    </source>
</evidence>
<feature type="domain" description="Bacterial sugar transferase" evidence="8">
    <location>
        <begin position="269"/>
        <end position="450"/>
    </location>
</feature>
<evidence type="ECO:0000256" key="4">
    <source>
        <dbReference type="ARBA" id="ARBA00022692"/>
    </source>
</evidence>
<dbReference type="InterPro" id="IPR003362">
    <property type="entry name" value="Bact_transf"/>
</dbReference>
<evidence type="ECO:0000313" key="10">
    <source>
        <dbReference type="Proteomes" id="UP000219023"/>
    </source>
</evidence>
<dbReference type="Pfam" id="PF02397">
    <property type="entry name" value="Bac_transf"/>
    <property type="match status" value="1"/>
</dbReference>
<dbReference type="RefSeq" id="WP_245846327.1">
    <property type="nucleotide sequence ID" value="NZ_OBQJ01000002.1"/>
</dbReference>
<name>A0A285VFL6_9GAMM</name>
<proteinExistence type="inferred from homology"/>
<dbReference type="GO" id="GO:0016020">
    <property type="term" value="C:membrane"/>
    <property type="evidence" value="ECO:0007669"/>
    <property type="project" value="UniProtKB-SubCell"/>
</dbReference>
<comment type="subcellular location">
    <subcellularLocation>
        <location evidence="1">Membrane</location>
        <topology evidence="1">Multi-pass membrane protein</topology>
    </subcellularLocation>
</comment>
<dbReference type="AlphaFoldDB" id="A0A285VFL6"/>
<evidence type="ECO:0000256" key="7">
    <source>
        <dbReference type="SAM" id="Phobius"/>
    </source>
</evidence>
<evidence type="ECO:0000256" key="5">
    <source>
        <dbReference type="ARBA" id="ARBA00022989"/>
    </source>
</evidence>
<dbReference type="PANTHER" id="PTHR30576:SF0">
    <property type="entry name" value="UNDECAPRENYL-PHOSPHATE N-ACETYLGALACTOSAMINYL 1-PHOSPHATE TRANSFERASE-RELATED"/>
    <property type="match status" value="1"/>
</dbReference>
<gene>
    <name evidence="9" type="ORF">SAMN05421509_10223</name>
</gene>
<sequence>MIPRSSGSDILRMAMRCFDAVIAMGVAWLTFFSMSSLAHREGIEYPLLIVVGALLLPAVGEMFGLYRPWRGRSLFTMFGVYCLSWLMTVIVLSLFLVATQSTHIFSRLWMGSAALGVLVSGLLLRAGLYLYLRRLRSTGHNLKRVVVIGYADNLKRIQRRLDEMPHVGYQLSRCLEVSDADAALKQVEALASEASFNRDFHEIWLSFPLAQGELVKALAEKLIIVPVDVRYFPDLSDVRLLNHRMTQVADLFSLDLNYSPLNGPSRLLKSLEDRVIGTVLFMLFLPLMLGVALLVYLTMGRPVLFKQHRHGLDGKRFRIYKFRTMSCCMSTTTAQAKPSDPRVTRVGRWLRKTSLDELPQFYNVLQGRMSLVGPRPHAMDHNEYYKGIIAPYMQRHRVKPGITGWAQIHGLRGITEDLSAMQKRIEYDLYYINNWSLGLDLKILLLTIPRGFINTQP</sequence>
<dbReference type="InterPro" id="IPR017473">
    <property type="entry name" value="Undecaprenyl-P_gluc_Ptfrase"/>
</dbReference>
<evidence type="ECO:0000256" key="1">
    <source>
        <dbReference type="ARBA" id="ARBA00004141"/>
    </source>
</evidence>
<comment type="similarity">
    <text evidence="2">Belongs to the bacterial sugar transferase family.</text>
</comment>
<dbReference type="InterPro" id="IPR017475">
    <property type="entry name" value="EPS_sugar_tfrase"/>
</dbReference>
<organism evidence="9 10">
    <name type="scientific">Chromohalobacter canadensis</name>
    <dbReference type="NCBI Taxonomy" id="141389"/>
    <lineage>
        <taxon>Bacteria</taxon>
        <taxon>Pseudomonadati</taxon>
        <taxon>Pseudomonadota</taxon>
        <taxon>Gammaproteobacteria</taxon>
        <taxon>Oceanospirillales</taxon>
        <taxon>Halomonadaceae</taxon>
        <taxon>Chromohalobacter</taxon>
    </lineage>
</organism>
<dbReference type="EMBL" id="OBQJ01000002">
    <property type="protein sequence ID" value="SOC52885.1"/>
    <property type="molecule type" value="Genomic_DNA"/>
</dbReference>
<feature type="transmembrane region" description="Helical" evidence="7">
    <location>
        <begin position="20"/>
        <end position="39"/>
    </location>
</feature>
<dbReference type="GO" id="GO:0016780">
    <property type="term" value="F:phosphotransferase activity, for other substituted phosphate groups"/>
    <property type="evidence" value="ECO:0007669"/>
    <property type="project" value="TreeGrafter"/>
</dbReference>
<dbReference type="NCBIfam" id="TIGR03023">
    <property type="entry name" value="WcaJ_sugtrans"/>
    <property type="match status" value="1"/>
</dbReference>
<keyword evidence="3 9" id="KW-0808">Transferase</keyword>
<dbReference type="NCBIfam" id="TIGR03025">
    <property type="entry name" value="EPS_sugtrans"/>
    <property type="match status" value="1"/>
</dbReference>
<dbReference type="PANTHER" id="PTHR30576">
    <property type="entry name" value="COLANIC BIOSYNTHESIS UDP-GLUCOSE LIPID CARRIER TRANSFERASE"/>
    <property type="match status" value="1"/>
</dbReference>
<keyword evidence="6 7" id="KW-0472">Membrane</keyword>
<feature type="transmembrane region" description="Helical" evidence="7">
    <location>
        <begin position="78"/>
        <end position="97"/>
    </location>
</feature>
<evidence type="ECO:0000313" key="9">
    <source>
        <dbReference type="EMBL" id="SOC52885.1"/>
    </source>
</evidence>
<dbReference type="Pfam" id="PF13727">
    <property type="entry name" value="CoA_binding_3"/>
    <property type="match status" value="1"/>
</dbReference>
<keyword evidence="4 7" id="KW-0812">Transmembrane</keyword>
<evidence type="ECO:0000256" key="6">
    <source>
        <dbReference type="ARBA" id="ARBA00023136"/>
    </source>
</evidence>
<keyword evidence="5 7" id="KW-1133">Transmembrane helix</keyword>
<evidence type="ECO:0000259" key="8">
    <source>
        <dbReference type="Pfam" id="PF02397"/>
    </source>
</evidence>
<reference evidence="9 10" key="1">
    <citation type="submission" date="2017-08" db="EMBL/GenBank/DDBJ databases">
        <authorList>
            <person name="de Groot N.N."/>
        </authorList>
    </citation>
    <scope>NUCLEOTIDE SEQUENCE [LARGE SCALE GENOMIC DNA]</scope>
    <source>
        <strain evidence="9 10">USBA 855</strain>
    </source>
</reference>
<accession>A0A285VFL6</accession>
<feature type="transmembrane region" description="Helical" evidence="7">
    <location>
        <begin position="45"/>
        <end position="66"/>
    </location>
</feature>
<evidence type="ECO:0000256" key="2">
    <source>
        <dbReference type="ARBA" id="ARBA00006464"/>
    </source>
</evidence>
<dbReference type="Proteomes" id="UP000219023">
    <property type="component" value="Unassembled WGS sequence"/>
</dbReference>
<feature type="transmembrane region" description="Helical" evidence="7">
    <location>
        <begin position="109"/>
        <end position="132"/>
    </location>
</feature>